<feature type="domain" description="N-acetyltransferase" evidence="1">
    <location>
        <begin position="26"/>
        <end position="178"/>
    </location>
</feature>
<dbReference type="Gene3D" id="3.40.630.30">
    <property type="match status" value="1"/>
</dbReference>
<evidence type="ECO:0000259" key="1">
    <source>
        <dbReference type="PROSITE" id="PS51186"/>
    </source>
</evidence>
<comment type="caution">
    <text evidence="2">The sequence shown here is derived from an EMBL/GenBank/DDBJ whole genome shotgun (WGS) entry which is preliminary data.</text>
</comment>
<dbReference type="GO" id="GO:0016746">
    <property type="term" value="F:acyltransferase activity"/>
    <property type="evidence" value="ECO:0007669"/>
    <property type="project" value="UniProtKB-KW"/>
</dbReference>
<keyword evidence="2" id="KW-0808">Transferase</keyword>
<dbReference type="InterPro" id="IPR000182">
    <property type="entry name" value="GNAT_dom"/>
</dbReference>
<dbReference type="PANTHER" id="PTHR43441">
    <property type="entry name" value="RIBOSOMAL-PROTEIN-SERINE ACETYLTRANSFERASE"/>
    <property type="match status" value="1"/>
</dbReference>
<dbReference type="InterPro" id="IPR051908">
    <property type="entry name" value="Ribosomal_N-acetyltransferase"/>
</dbReference>
<sequence>MDRPSQIIECEGLLLRRWRAGSDAARAFRLIEESADHLLPWVPWVAGHSEERTRDFLERSEARWESGETYNYAVVEDGTPVGMCQSHRAEPGGWRLGYWLHPAATGRGIATRATAALVAEMFTLPDVEYLEILHDLANVPSAAVPRRLGFTEVRRERAPGPVAPPGSGVDVVWRLDRPRNRF</sequence>
<organism evidence="2 3">
    <name type="scientific">Streptomyces andamanensis</name>
    <dbReference type="NCBI Taxonomy" id="1565035"/>
    <lineage>
        <taxon>Bacteria</taxon>
        <taxon>Bacillati</taxon>
        <taxon>Actinomycetota</taxon>
        <taxon>Actinomycetes</taxon>
        <taxon>Kitasatosporales</taxon>
        <taxon>Streptomycetaceae</taxon>
        <taxon>Streptomyces</taxon>
    </lineage>
</organism>
<gene>
    <name evidence="2" type="ORF">ACFPC0_36080</name>
</gene>
<dbReference type="PROSITE" id="PS51186">
    <property type="entry name" value="GNAT"/>
    <property type="match status" value="1"/>
</dbReference>
<evidence type="ECO:0000313" key="2">
    <source>
        <dbReference type="EMBL" id="MFC4333088.1"/>
    </source>
</evidence>
<dbReference type="SUPFAM" id="SSF55729">
    <property type="entry name" value="Acyl-CoA N-acyltransferases (Nat)"/>
    <property type="match status" value="1"/>
</dbReference>
<dbReference type="RefSeq" id="WP_381744441.1">
    <property type="nucleotide sequence ID" value="NZ_JBHSDP010000029.1"/>
</dbReference>
<dbReference type="Pfam" id="PF13302">
    <property type="entry name" value="Acetyltransf_3"/>
    <property type="match status" value="1"/>
</dbReference>
<reference evidence="3" key="1">
    <citation type="journal article" date="2019" name="Int. J. Syst. Evol. Microbiol.">
        <title>The Global Catalogue of Microorganisms (GCM) 10K type strain sequencing project: providing services to taxonomists for standard genome sequencing and annotation.</title>
        <authorList>
            <consortium name="The Broad Institute Genomics Platform"/>
            <consortium name="The Broad Institute Genome Sequencing Center for Infectious Disease"/>
            <person name="Wu L."/>
            <person name="Ma J."/>
        </authorList>
    </citation>
    <scope>NUCLEOTIDE SEQUENCE [LARGE SCALE GENOMIC DNA]</scope>
    <source>
        <strain evidence="3">PCU 347</strain>
    </source>
</reference>
<dbReference type="EMBL" id="JBHSDP010000029">
    <property type="protein sequence ID" value="MFC4333088.1"/>
    <property type="molecule type" value="Genomic_DNA"/>
</dbReference>
<evidence type="ECO:0000313" key="3">
    <source>
        <dbReference type="Proteomes" id="UP001595824"/>
    </source>
</evidence>
<keyword evidence="3" id="KW-1185">Reference proteome</keyword>
<dbReference type="PANTHER" id="PTHR43441:SF2">
    <property type="entry name" value="FAMILY ACETYLTRANSFERASE, PUTATIVE (AFU_ORTHOLOGUE AFUA_7G00850)-RELATED"/>
    <property type="match status" value="1"/>
</dbReference>
<dbReference type="InterPro" id="IPR016181">
    <property type="entry name" value="Acyl_CoA_acyltransferase"/>
</dbReference>
<keyword evidence="2" id="KW-0012">Acyltransferase</keyword>
<dbReference type="Proteomes" id="UP001595824">
    <property type="component" value="Unassembled WGS sequence"/>
</dbReference>
<dbReference type="EC" id="2.3.-.-" evidence="2"/>
<protein>
    <submittedName>
        <fullName evidence="2">GNAT family N-acetyltransferase</fullName>
        <ecNumber evidence="2">2.3.-.-</ecNumber>
    </submittedName>
</protein>
<name>A0ABV8TQQ4_9ACTN</name>
<proteinExistence type="predicted"/>
<accession>A0ABV8TQQ4</accession>